<dbReference type="PANTHER" id="PTHR35499">
    <property type="entry name" value="OS05G0128300 PROTEIN"/>
    <property type="match status" value="1"/>
</dbReference>
<dbReference type="AlphaFoldDB" id="A0AAQ3NBY2"/>
<proteinExistence type="predicted"/>
<gene>
    <name evidence="1" type="ORF">V8G54_020266</name>
</gene>
<dbReference type="Proteomes" id="UP001374535">
    <property type="component" value="Chromosome 6"/>
</dbReference>
<evidence type="ECO:0000313" key="1">
    <source>
        <dbReference type="EMBL" id="WVZ06920.1"/>
    </source>
</evidence>
<name>A0AAQ3NBY2_VIGMU</name>
<dbReference type="PANTHER" id="PTHR35499:SF4">
    <property type="entry name" value="ALC-INTERACTING PROTEIN 1"/>
    <property type="match status" value="1"/>
</dbReference>
<reference evidence="1 2" key="1">
    <citation type="journal article" date="2023" name="Life. Sci Alliance">
        <title>Evolutionary insights into 3D genome organization and epigenetic landscape of Vigna mungo.</title>
        <authorList>
            <person name="Junaid A."/>
            <person name="Singh B."/>
            <person name="Bhatia S."/>
        </authorList>
    </citation>
    <scope>NUCLEOTIDE SEQUENCE [LARGE SCALE GENOMIC DNA]</scope>
    <source>
        <strain evidence="1">Urdbean</strain>
    </source>
</reference>
<accession>A0AAQ3NBY2</accession>
<evidence type="ECO:0000313" key="2">
    <source>
        <dbReference type="Proteomes" id="UP001374535"/>
    </source>
</evidence>
<dbReference type="EMBL" id="CP144695">
    <property type="protein sequence ID" value="WVZ06920.1"/>
    <property type="molecule type" value="Genomic_DNA"/>
</dbReference>
<sequence>MKRHLKAKTKWEFSEVLMDDDVGDRARKDKECSYPDMNQKKECLSELREKLCKFTESDLRESDFTRKGVCEGENYEEICLEYEHKIFDILLHQLVNELVELSF</sequence>
<organism evidence="1 2">
    <name type="scientific">Vigna mungo</name>
    <name type="common">Black gram</name>
    <name type="synonym">Phaseolus mungo</name>
    <dbReference type="NCBI Taxonomy" id="3915"/>
    <lineage>
        <taxon>Eukaryota</taxon>
        <taxon>Viridiplantae</taxon>
        <taxon>Streptophyta</taxon>
        <taxon>Embryophyta</taxon>
        <taxon>Tracheophyta</taxon>
        <taxon>Spermatophyta</taxon>
        <taxon>Magnoliopsida</taxon>
        <taxon>eudicotyledons</taxon>
        <taxon>Gunneridae</taxon>
        <taxon>Pentapetalae</taxon>
        <taxon>rosids</taxon>
        <taxon>fabids</taxon>
        <taxon>Fabales</taxon>
        <taxon>Fabaceae</taxon>
        <taxon>Papilionoideae</taxon>
        <taxon>50 kb inversion clade</taxon>
        <taxon>NPAAA clade</taxon>
        <taxon>indigoferoid/millettioid clade</taxon>
        <taxon>Phaseoleae</taxon>
        <taxon>Vigna</taxon>
    </lineage>
</organism>
<keyword evidence="2" id="KW-1185">Reference proteome</keyword>
<protein>
    <submittedName>
        <fullName evidence="1">Uncharacterized protein</fullName>
    </submittedName>
</protein>